<dbReference type="Pfam" id="PF12345">
    <property type="entry name" value="DUF3641"/>
    <property type="match status" value="1"/>
</dbReference>
<reference evidence="8" key="1">
    <citation type="submission" date="2019-02" db="EMBL/GenBank/DDBJ databases">
        <authorList>
            <person name="Gruber-Vodicka R. H."/>
            <person name="Seah K. B. B."/>
        </authorList>
    </citation>
    <scope>NUCLEOTIDE SEQUENCE</scope>
    <source>
        <strain evidence="8">BECK_BY7</strain>
    </source>
</reference>
<dbReference type="Gene3D" id="3.20.20.70">
    <property type="entry name" value="Aldolase class I"/>
    <property type="match status" value="1"/>
</dbReference>
<evidence type="ECO:0000259" key="7">
    <source>
        <dbReference type="Pfam" id="PF12345"/>
    </source>
</evidence>
<accession>A0A450WRW9</accession>
<proteinExistence type="predicted"/>
<dbReference type="InterPro" id="IPR013785">
    <property type="entry name" value="Aldolase_TIM"/>
</dbReference>
<dbReference type="InterPro" id="IPR058240">
    <property type="entry name" value="rSAM_sf"/>
</dbReference>
<gene>
    <name evidence="8" type="ORF">BECKLFY1418C_GA0070996_106224</name>
</gene>
<sequence length="321" mass="35539">MLTTLPHLQSRQFPPLARGDNLVTLQLNLGYRCNQSCAHCHVGASPHRSEEMSAATSDAVLDFLNKGTVSTLDLTGGAPELNAGFRRLVMEARRLGMRVIDRCNLTVLEEPAQVGLAEFLASQQVEIIASLPCYLEQNVDGQRGKGVFGASIRALERLNTLGYGRDDTGLLLNLAYNPTGAFLPPPQQQLEDDYRRELMARYGVVFNNLYTLINMPIRRFGSTLRSSGQFDEYLQLLKGAFEFQNLEHVMCRSLVSVDWEGWLYDCDFNQMLNLPLKMAGRSRVHVGELANLRLLGNPITVADHCFGCVAGQGSSCEGILV</sequence>
<dbReference type="NCBIfam" id="TIGR04167">
    <property type="entry name" value="rSAM_SeCys"/>
    <property type="match status" value="1"/>
</dbReference>
<dbReference type="EMBL" id="CAADFN010000062">
    <property type="protein sequence ID" value="VFK19760.1"/>
    <property type="molecule type" value="Genomic_DNA"/>
</dbReference>
<evidence type="ECO:0000256" key="2">
    <source>
        <dbReference type="ARBA" id="ARBA00022691"/>
    </source>
</evidence>
<feature type="domain" description="Arsenosugar biosynthesis radical SAM protein ArsS-like C-terminal" evidence="7">
    <location>
        <begin position="183"/>
        <end position="318"/>
    </location>
</feature>
<organism evidence="8">
    <name type="scientific">Candidatus Kentrum sp. LFY</name>
    <dbReference type="NCBI Taxonomy" id="2126342"/>
    <lineage>
        <taxon>Bacteria</taxon>
        <taxon>Pseudomonadati</taxon>
        <taxon>Pseudomonadota</taxon>
        <taxon>Gammaproteobacteria</taxon>
        <taxon>Candidatus Kentrum</taxon>
    </lineage>
</organism>
<dbReference type="AlphaFoldDB" id="A0A450WRW9"/>
<keyword evidence="4" id="KW-0408">Iron</keyword>
<name>A0A450WRW9_9GAMM</name>
<keyword evidence="5" id="KW-0411">Iron-sulfur</keyword>
<feature type="domain" description="Radical SAM core" evidence="6">
    <location>
        <begin position="28"/>
        <end position="110"/>
    </location>
</feature>
<keyword evidence="2" id="KW-0949">S-adenosyl-L-methionine</keyword>
<dbReference type="InterPro" id="IPR007197">
    <property type="entry name" value="rSAM"/>
</dbReference>
<keyword evidence="3" id="KW-0479">Metal-binding</keyword>
<evidence type="ECO:0000256" key="5">
    <source>
        <dbReference type="ARBA" id="ARBA00023014"/>
    </source>
</evidence>
<comment type="cofactor">
    <cofactor evidence="1">
        <name>[4Fe-4S] cluster</name>
        <dbReference type="ChEBI" id="CHEBI:49883"/>
    </cofactor>
</comment>
<dbReference type="InterPro" id="IPR026351">
    <property type="entry name" value="rSAM_ArsS-like"/>
</dbReference>
<dbReference type="GO" id="GO:0003824">
    <property type="term" value="F:catalytic activity"/>
    <property type="evidence" value="ECO:0007669"/>
    <property type="project" value="InterPro"/>
</dbReference>
<dbReference type="InterPro" id="IPR024521">
    <property type="entry name" value="ArsS-like_C"/>
</dbReference>
<evidence type="ECO:0000313" key="8">
    <source>
        <dbReference type="EMBL" id="VFK19760.1"/>
    </source>
</evidence>
<dbReference type="GO" id="GO:0046872">
    <property type="term" value="F:metal ion binding"/>
    <property type="evidence" value="ECO:0007669"/>
    <property type="project" value="UniProtKB-KW"/>
</dbReference>
<dbReference type="SFLD" id="SFLDS00029">
    <property type="entry name" value="Radical_SAM"/>
    <property type="match status" value="1"/>
</dbReference>
<dbReference type="CDD" id="cd01335">
    <property type="entry name" value="Radical_SAM"/>
    <property type="match status" value="1"/>
</dbReference>
<dbReference type="SUPFAM" id="SSF102114">
    <property type="entry name" value="Radical SAM enzymes"/>
    <property type="match status" value="1"/>
</dbReference>
<protein>
    <submittedName>
        <fullName evidence="8">Radical SAM/Cys-rich domain-containing protein</fullName>
    </submittedName>
</protein>
<dbReference type="PANTHER" id="PTHR43728">
    <property type="entry name" value="SLR0304 PROTEIN"/>
    <property type="match status" value="1"/>
</dbReference>
<evidence type="ECO:0000256" key="3">
    <source>
        <dbReference type="ARBA" id="ARBA00022723"/>
    </source>
</evidence>
<evidence type="ECO:0000256" key="4">
    <source>
        <dbReference type="ARBA" id="ARBA00023004"/>
    </source>
</evidence>
<evidence type="ECO:0000259" key="6">
    <source>
        <dbReference type="Pfam" id="PF04055"/>
    </source>
</evidence>
<dbReference type="Pfam" id="PF04055">
    <property type="entry name" value="Radical_SAM"/>
    <property type="match status" value="1"/>
</dbReference>
<dbReference type="PANTHER" id="PTHR43728:SF1">
    <property type="entry name" value="FE-S OXIDOREDUCTASE"/>
    <property type="match status" value="1"/>
</dbReference>
<dbReference type="GO" id="GO:0051536">
    <property type="term" value="F:iron-sulfur cluster binding"/>
    <property type="evidence" value="ECO:0007669"/>
    <property type="project" value="UniProtKB-KW"/>
</dbReference>
<evidence type="ECO:0000256" key="1">
    <source>
        <dbReference type="ARBA" id="ARBA00001966"/>
    </source>
</evidence>